<dbReference type="Proteomes" id="UP001432322">
    <property type="component" value="Unassembled WGS sequence"/>
</dbReference>
<evidence type="ECO:0000259" key="5">
    <source>
        <dbReference type="PROSITE" id="PS50089"/>
    </source>
</evidence>
<dbReference type="AlphaFoldDB" id="A0AAV5VA57"/>
<gene>
    <name evidence="6" type="ORF">PFISCL1PPCAC_7621</name>
</gene>
<evidence type="ECO:0000313" key="7">
    <source>
        <dbReference type="Proteomes" id="UP001432322"/>
    </source>
</evidence>
<evidence type="ECO:0000256" key="1">
    <source>
        <dbReference type="ARBA" id="ARBA00022723"/>
    </source>
</evidence>
<evidence type="ECO:0000256" key="2">
    <source>
        <dbReference type="ARBA" id="ARBA00022771"/>
    </source>
</evidence>
<dbReference type="InterPro" id="IPR013083">
    <property type="entry name" value="Znf_RING/FYVE/PHD"/>
</dbReference>
<dbReference type="EMBL" id="BTSY01000002">
    <property type="protein sequence ID" value="GMT16324.1"/>
    <property type="molecule type" value="Genomic_DNA"/>
</dbReference>
<evidence type="ECO:0000256" key="3">
    <source>
        <dbReference type="ARBA" id="ARBA00022833"/>
    </source>
</evidence>
<name>A0AAV5VA57_9BILA</name>
<proteinExistence type="predicted"/>
<dbReference type="GO" id="GO:0008270">
    <property type="term" value="F:zinc ion binding"/>
    <property type="evidence" value="ECO:0007669"/>
    <property type="project" value="UniProtKB-KW"/>
</dbReference>
<dbReference type="InterPro" id="IPR017907">
    <property type="entry name" value="Znf_RING_CS"/>
</dbReference>
<reference evidence="6" key="1">
    <citation type="submission" date="2023-10" db="EMBL/GenBank/DDBJ databases">
        <title>Genome assembly of Pristionchus species.</title>
        <authorList>
            <person name="Yoshida K."/>
            <person name="Sommer R.J."/>
        </authorList>
    </citation>
    <scope>NUCLEOTIDE SEQUENCE</scope>
    <source>
        <strain evidence="6">RS5133</strain>
    </source>
</reference>
<dbReference type="PROSITE" id="PS00518">
    <property type="entry name" value="ZF_RING_1"/>
    <property type="match status" value="1"/>
</dbReference>
<dbReference type="PANTHER" id="PTHR47156">
    <property type="entry name" value="PROTEIN CBG20824"/>
    <property type="match status" value="1"/>
</dbReference>
<feature type="non-terminal residue" evidence="6">
    <location>
        <position position="1"/>
    </location>
</feature>
<dbReference type="InterPro" id="IPR027370">
    <property type="entry name" value="Znf-RING_euk"/>
</dbReference>
<feature type="non-terminal residue" evidence="6">
    <location>
        <position position="71"/>
    </location>
</feature>
<keyword evidence="2 4" id="KW-0863">Zinc-finger</keyword>
<evidence type="ECO:0000256" key="4">
    <source>
        <dbReference type="PROSITE-ProRule" id="PRU00175"/>
    </source>
</evidence>
<organism evidence="6 7">
    <name type="scientific">Pristionchus fissidentatus</name>
    <dbReference type="NCBI Taxonomy" id="1538716"/>
    <lineage>
        <taxon>Eukaryota</taxon>
        <taxon>Metazoa</taxon>
        <taxon>Ecdysozoa</taxon>
        <taxon>Nematoda</taxon>
        <taxon>Chromadorea</taxon>
        <taxon>Rhabditida</taxon>
        <taxon>Rhabditina</taxon>
        <taxon>Diplogasteromorpha</taxon>
        <taxon>Diplogasteroidea</taxon>
        <taxon>Neodiplogasteridae</taxon>
        <taxon>Pristionchus</taxon>
    </lineage>
</organism>
<keyword evidence="1" id="KW-0479">Metal-binding</keyword>
<dbReference type="InterPro" id="IPR001841">
    <property type="entry name" value="Znf_RING"/>
</dbReference>
<feature type="domain" description="RING-type" evidence="5">
    <location>
        <begin position="15"/>
        <end position="65"/>
    </location>
</feature>
<dbReference type="PANTHER" id="PTHR47156:SF10">
    <property type="entry name" value="E3 UBIQUITIN-PROTEIN LIGASE TRIM-21-RELATED"/>
    <property type="match status" value="1"/>
</dbReference>
<evidence type="ECO:0000313" key="6">
    <source>
        <dbReference type="EMBL" id="GMT16324.1"/>
    </source>
</evidence>
<dbReference type="PROSITE" id="PS50089">
    <property type="entry name" value="ZF_RING_2"/>
    <property type="match status" value="1"/>
</dbReference>
<protein>
    <recommendedName>
        <fullName evidence="5">RING-type domain-containing protein</fullName>
    </recommendedName>
</protein>
<keyword evidence="3" id="KW-0862">Zinc</keyword>
<keyword evidence="7" id="KW-1185">Reference proteome</keyword>
<accession>A0AAV5VA57</accession>
<dbReference type="InterPro" id="IPR052667">
    <property type="entry name" value="E3_ubiquitin-ligase_RING"/>
</dbReference>
<dbReference type="SMART" id="SM00184">
    <property type="entry name" value="RING"/>
    <property type="match status" value="1"/>
</dbReference>
<dbReference type="SUPFAM" id="SSF57850">
    <property type="entry name" value="RING/U-box"/>
    <property type="match status" value="1"/>
</dbReference>
<comment type="caution">
    <text evidence="6">The sequence shown here is derived from an EMBL/GenBank/DDBJ whole genome shotgun (WGS) entry which is preliminary data.</text>
</comment>
<dbReference type="Gene3D" id="3.30.40.10">
    <property type="entry name" value="Zinc/RING finger domain, C3HC4 (zinc finger)"/>
    <property type="match status" value="1"/>
</dbReference>
<dbReference type="Pfam" id="PF13445">
    <property type="entry name" value="zf-RING_UBOX"/>
    <property type="match status" value="1"/>
</dbReference>
<sequence length="71" mass="7702">EQPDPIEEQLKRAQCPVCIEEYSNASGALLLPRALNCGHLVCSGCIVRMKTVNNGTQSVACPICRVRSKSD</sequence>